<dbReference type="SUPFAM" id="SSF53850">
    <property type="entry name" value="Periplasmic binding protein-like II"/>
    <property type="match status" value="1"/>
</dbReference>
<reference evidence="3 4" key="1">
    <citation type="submission" date="2018-10" db="EMBL/GenBank/DDBJ databases">
        <authorList>
            <person name="Criscuolo A."/>
        </authorList>
    </citation>
    <scope>NUCLEOTIDE SEQUENCE [LARGE SCALE GENOMIC DNA]</scope>
    <source>
        <strain evidence="3">DnA1</strain>
    </source>
</reference>
<feature type="signal peptide" evidence="2">
    <location>
        <begin position="1"/>
        <end position="31"/>
    </location>
</feature>
<dbReference type="PANTHER" id="PTHR42928">
    <property type="entry name" value="TRICARBOXYLATE-BINDING PROTEIN"/>
    <property type="match status" value="1"/>
</dbReference>
<gene>
    <name evidence="3" type="ORF">PIGHUM_00465</name>
</gene>
<keyword evidence="3" id="KW-0675">Receptor</keyword>
<accession>A0A3P4AWI3</accession>
<keyword evidence="2" id="KW-0732">Signal</keyword>
<comment type="similarity">
    <text evidence="1">Belongs to the UPF0065 (bug) family.</text>
</comment>
<keyword evidence="4" id="KW-1185">Reference proteome</keyword>
<protein>
    <submittedName>
        <fullName evidence="3">Tripartite tricarboxylate transporter family receptor</fullName>
    </submittedName>
</protein>
<proteinExistence type="inferred from homology"/>
<evidence type="ECO:0000256" key="2">
    <source>
        <dbReference type="SAM" id="SignalP"/>
    </source>
</evidence>
<evidence type="ECO:0000256" key="1">
    <source>
        <dbReference type="ARBA" id="ARBA00006987"/>
    </source>
</evidence>
<dbReference type="Gene3D" id="3.40.190.10">
    <property type="entry name" value="Periplasmic binding protein-like II"/>
    <property type="match status" value="1"/>
</dbReference>
<dbReference type="CDD" id="cd13578">
    <property type="entry name" value="PBP2_Bug27"/>
    <property type="match status" value="1"/>
</dbReference>
<dbReference type="OrthoDB" id="8675297at2"/>
<evidence type="ECO:0000313" key="3">
    <source>
        <dbReference type="EMBL" id="VCU68414.1"/>
    </source>
</evidence>
<dbReference type="EMBL" id="UWPJ01000005">
    <property type="protein sequence ID" value="VCU68414.1"/>
    <property type="molecule type" value="Genomic_DNA"/>
</dbReference>
<dbReference type="InterPro" id="IPR005064">
    <property type="entry name" value="BUG"/>
</dbReference>
<organism evidence="3 4">
    <name type="scientific">Pigmentiphaga humi</name>
    <dbReference type="NCBI Taxonomy" id="2478468"/>
    <lineage>
        <taxon>Bacteria</taxon>
        <taxon>Pseudomonadati</taxon>
        <taxon>Pseudomonadota</taxon>
        <taxon>Betaproteobacteria</taxon>
        <taxon>Burkholderiales</taxon>
        <taxon>Alcaligenaceae</taxon>
        <taxon>Pigmentiphaga</taxon>
    </lineage>
</organism>
<sequence>MPKSVPSVRTRHFACLLVAGSLLSIHAAASATGEAWPAKPIRVVVAFAPGGLTDIIARAFQPRLTEIFGQPVIIENRPAAGGTVAEGAVARAEPDGYTLLMTADGVPANPHLYKGLSYDMFRDLQPVSQLVRIPLVMLVNPALPVKSVKELVSFAAAAPGKYSYASPGAGTSNHLFFEVFKDMTRIDMVHAPYKGGSPAMTDLVGGHVQALLISATLAVPQALGGKVRALAVTSDKRMEAMPDVPTFAEAGYPEFNPHQWTGLFVPAGTPPALVARIHQAFAKAAEAPDVRARLKELSADPYMTSPEQFEKNLRKDYDMLGALIESKGITR</sequence>
<dbReference type="InterPro" id="IPR042100">
    <property type="entry name" value="Bug_dom1"/>
</dbReference>
<name>A0A3P4AWI3_9BURK</name>
<dbReference type="Pfam" id="PF03401">
    <property type="entry name" value="TctC"/>
    <property type="match status" value="1"/>
</dbReference>
<dbReference type="AlphaFoldDB" id="A0A3P4AWI3"/>
<dbReference type="Proteomes" id="UP000277294">
    <property type="component" value="Unassembled WGS sequence"/>
</dbReference>
<dbReference type="RefSeq" id="WP_160142113.1">
    <property type="nucleotide sequence ID" value="NZ_UWPJ01000005.1"/>
</dbReference>
<dbReference type="PIRSF" id="PIRSF017082">
    <property type="entry name" value="YflP"/>
    <property type="match status" value="1"/>
</dbReference>
<evidence type="ECO:0000313" key="4">
    <source>
        <dbReference type="Proteomes" id="UP000277294"/>
    </source>
</evidence>
<feature type="chain" id="PRO_5018089986" evidence="2">
    <location>
        <begin position="32"/>
        <end position="331"/>
    </location>
</feature>
<dbReference type="Gene3D" id="3.40.190.150">
    <property type="entry name" value="Bordetella uptake gene, domain 1"/>
    <property type="match status" value="1"/>
</dbReference>
<dbReference type="PANTHER" id="PTHR42928:SF5">
    <property type="entry name" value="BLR1237 PROTEIN"/>
    <property type="match status" value="1"/>
</dbReference>